<dbReference type="EMBL" id="UOFG01000100">
    <property type="protein sequence ID" value="VAW59868.1"/>
    <property type="molecule type" value="Genomic_DNA"/>
</dbReference>
<evidence type="ECO:0000313" key="2">
    <source>
        <dbReference type="EMBL" id="VAW59868.1"/>
    </source>
</evidence>
<sequence>MPKPRYTQVSPGAPHLIIIVYLAVFDSHGSAVIAVDNG</sequence>
<protein>
    <submittedName>
        <fullName evidence="2">Uncharacterized protein</fullName>
    </submittedName>
</protein>
<reference evidence="2" key="1">
    <citation type="submission" date="2018-06" db="EMBL/GenBank/DDBJ databases">
        <authorList>
            <person name="Zhirakovskaya E."/>
        </authorList>
    </citation>
    <scope>NUCLEOTIDE SEQUENCE</scope>
</reference>
<evidence type="ECO:0000256" key="1">
    <source>
        <dbReference type="SAM" id="Phobius"/>
    </source>
</evidence>
<keyword evidence="1" id="KW-0812">Transmembrane</keyword>
<name>A0A3B0WUV9_9ZZZZ</name>
<organism evidence="2">
    <name type="scientific">hydrothermal vent metagenome</name>
    <dbReference type="NCBI Taxonomy" id="652676"/>
    <lineage>
        <taxon>unclassified sequences</taxon>
        <taxon>metagenomes</taxon>
        <taxon>ecological metagenomes</taxon>
    </lineage>
</organism>
<proteinExistence type="predicted"/>
<gene>
    <name evidence="2" type="ORF">MNBD_GAMMA11-1926</name>
</gene>
<accession>A0A3B0WUV9</accession>
<dbReference type="AlphaFoldDB" id="A0A3B0WUV9"/>
<keyword evidence="1" id="KW-1133">Transmembrane helix</keyword>
<keyword evidence="1" id="KW-0472">Membrane</keyword>
<feature type="transmembrane region" description="Helical" evidence="1">
    <location>
        <begin position="12"/>
        <end position="35"/>
    </location>
</feature>